<dbReference type="EMBL" id="MU155232">
    <property type="protein sequence ID" value="KAF9478522.1"/>
    <property type="molecule type" value="Genomic_DNA"/>
</dbReference>
<dbReference type="AlphaFoldDB" id="A0A9P6CTL2"/>
<accession>A0A9P6CTL2</accession>
<organism evidence="1 2">
    <name type="scientific">Pholiota conissans</name>
    <dbReference type="NCBI Taxonomy" id="109636"/>
    <lineage>
        <taxon>Eukaryota</taxon>
        <taxon>Fungi</taxon>
        <taxon>Dikarya</taxon>
        <taxon>Basidiomycota</taxon>
        <taxon>Agaricomycotina</taxon>
        <taxon>Agaricomycetes</taxon>
        <taxon>Agaricomycetidae</taxon>
        <taxon>Agaricales</taxon>
        <taxon>Agaricineae</taxon>
        <taxon>Strophariaceae</taxon>
        <taxon>Pholiota</taxon>
    </lineage>
</organism>
<comment type="caution">
    <text evidence="1">The sequence shown here is derived from an EMBL/GenBank/DDBJ whole genome shotgun (WGS) entry which is preliminary data.</text>
</comment>
<proteinExistence type="predicted"/>
<protein>
    <submittedName>
        <fullName evidence="1">Uncharacterized protein</fullName>
    </submittedName>
</protein>
<gene>
    <name evidence="1" type="ORF">BDN70DRAFT_40878</name>
</gene>
<keyword evidence="2" id="KW-1185">Reference proteome</keyword>
<name>A0A9P6CTL2_9AGAR</name>
<sequence length="86" mass="9998">MATIQCFQDNLSVADFIIPCNRAKRGRSFRKISCLYFVKNYVLFTTHLHLLIFHLDCLLPPFIQIHKNIILCRMGTECSELIALLL</sequence>
<dbReference type="Proteomes" id="UP000807469">
    <property type="component" value="Unassembled WGS sequence"/>
</dbReference>
<reference evidence="1" key="1">
    <citation type="submission" date="2020-11" db="EMBL/GenBank/DDBJ databases">
        <authorList>
            <consortium name="DOE Joint Genome Institute"/>
            <person name="Ahrendt S."/>
            <person name="Riley R."/>
            <person name="Andreopoulos W."/>
            <person name="Labutti K."/>
            <person name="Pangilinan J."/>
            <person name="Ruiz-Duenas F.J."/>
            <person name="Barrasa J.M."/>
            <person name="Sanchez-Garcia M."/>
            <person name="Camarero S."/>
            <person name="Miyauchi S."/>
            <person name="Serrano A."/>
            <person name="Linde D."/>
            <person name="Babiker R."/>
            <person name="Drula E."/>
            <person name="Ayuso-Fernandez I."/>
            <person name="Pacheco R."/>
            <person name="Padilla G."/>
            <person name="Ferreira P."/>
            <person name="Barriuso J."/>
            <person name="Kellner H."/>
            <person name="Castanera R."/>
            <person name="Alfaro M."/>
            <person name="Ramirez L."/>
            <person name="Pisabarro A.G."/>
            <person name="Kuo A."/>
            <person name="Tritt A."/>
            <person name="Lipzen A."/>
            <person name="He G."/>
            <person name="Yan M."/>
            <person name="Ng V."/>
            <person name="Cullen D."/>
            <person name="Martin F."/>
            <person name="Rosso M.-N."/>
            <person name="Henrissat B."/>
            <person name="Hibbett D."/>
            <person name="Martinez A.T."/>
            <person name="Grigoriev I.V."/>
        </authorList>
    </citation>
    <scope>NUCLEOTIDE SEQUENCE</scope>
    <source>
        <strain evidence="1">CIRM-BRFM 674</strain>
    </source>
</reference>
<evidence type="ECO:0000313" key="2">
    <source>
        <dbReference type="Proteomes" id="UP000807469"/>
    </source>
</evidence>
<evidence type="ECO:0000313" key="1">
    <source>
        <dbReference type="EMBL" id="KAF9478522.1"/>
    </source>
</evidence>